<dbReference type="KEGG" id="ans:ArsFIN_12920"/>
<reference evidence="2 4" key="2">
    <citation type="submission" date="2019-03" db="EMBL/GenBank/DDBJ databases">
        <title>Long-read sequencing reveals hyperdense prophage content in a complex bacterial symbiont genome.</title>
        <authorList>
            <person name="Frost C.L."/>
            <person name="Siozios S."/>
            <person name="Nadal-Jimenez P."/>
            <person name="Brockhurst M.A."/>
            <person name="King K.C."/>
            <person name="Darby A.C."/>
            <person name="Hurst G.D.D."/>
        </authorList>
    </citation>
    <scope>NUCLEOTIDE SEQUENCE [LARGE SCALE GENOMIC DNA]</scope>
    <source>
        <strain evidence="2 4">FIN</strain>
    </source>
</reference>
<proteinExistence type="predicted"/>
<sequence length="109" mass="12531">MAPSLKKDVAKSVSNAIKTIDKAQKILQQNQEAVDQVMTTFFGNASSEFKKKWSEDLAEMQEFMKAFNIDKNFIILPDGEEAPIASVDRLKRQSYWRYWGAIKKVQRDA</sequence>
<dbReference type="AlphaFoldDB" id="D2TZN2"/>
<reference evidence="3" key="3">
    <citation type="submission" date="2023-04" db="EMBL/GenBank/DDBJ databases">
        <title>Genome dynamics across the evolutionary transition to endosymbiosis.</title>
        <authorList>
            <person name="Siozios S."/>
            <person name="Nadal-Jimenez P."/>
            <person name="Azagi T."/>
            <person name="Sprong H."/>
            <person name="Frost C.L."/>
            <person name="Parratt S.R."/>
            <person name="Taylor G."/>
            <person name="Brettell L."/>
            <person name="Lew K.C."/>
            <person name="Croft L."/>
            <person name="King K.C."/>
            <person name="Brockhurst M.A."/>
            <person name="Hypsa V."/>
            <person name="Novakova E."/>
            <person name="Darby A.C."/>
            <person name="Hurst G.D.D."/>
        </authorList>
    </citation>
    <scope>NUCLEOTIDE SEQUENCE</scope>
    <source>
        <strain evidence="3">APv</strain>
    </source>
</reference>
<dbReference type="Proteomes" id="UP000295134">
    <property type="component" value="Chromosome"/>
</dbReference>
<organism evidence="1">
    <name type="scientific">Arsenophonus nasoniae</name>
    <name type="common">son-killer infecting Nasonia vitripennis</name>
    <dbReference type="NCBI Taxonomy" id="638"/>
    <lineage>
        <taxon>Bacteria</taxon>
        <taxon>Pseudomonadati</taxon>
        <taxon>Pseudomonadota</taxon>
        <taxon>Gammaproteobacteria</taxon>
        <taxon>Enterobacterales</taxon>
        <taxon>Morganellaceae</taxon>
        <taxon>Arsenophonus</taxon>
    </lineage>
</organism>
<dbReference type="Proteomes" id="UP001177595">
    <property type="component" value="Chromosome"/>
</dbReference>
<evidence type="ECO:0000313" key="4">
    <source>
        <dbReference type="Proteomes" id="UP000295134"/>
    </source>
</evidence>
<evidence type="ECO:0000313" key="3">
    <source>
        <dbReference type="EMBL" id="WGM02623.1"/>
    </source>
</evidence>
<accession>D2TZN2</accession>
<dbReference type="EMBL" id="CP038613">
    <property type="protein sequence ID" value="QBY42733.1"/>
    <property type="molecule type" value="Genomic_DNA"/>
</dbReference>
<dbReference type="RefSeq" id="WP_026822388.1">
    <property type="nucleotide sequence ID" value="NZ_CP123504.1"/>
</dbReference>
<evidence type="ECO:0000313" key="2">
    <source>
        <dbReference type="EMBL" id="QBY42733.1"/>
    </source>
</evidence>
<protein>
    <submittedName>
        <fullName evidence="1">Uncharacterized protein</fullName>
    </submittedName>
</protein>
<gene>
    <name evidence="1" type="ORF">ARN_16550</name>
    <name evidence="2" type="ORF">ArsFIN_12920</name>
    <name evidence="3" type="ORF">QE210_05965</name>
</gene>
<reference evidence="1" key="1">
    <citation type="journal article" date="2010" name="Insect Mol. Biol.">
        <title>The draft genome sequence of Arsenophonus nasoniae, son-killer bacterium of Nasonia vitripennis, reveals genes associated with virulence and symbiosis.</title>
        <authorList>
            <person name="Wilkes T."/>
            <person name="Darby A.C."/>
            <person name="Choi J."/>
            <person name="Colborne J.K."/>
            <person name="Werren J.H."/>
            <person name="Hurst G.D.D."/>
        </authorList>
    </citation>
    <scope>NUCLEOTIDE SEQUENCE</scope>
</reference>
<name>D2TZN2_9GAMM</name>
<evidence type="ECO:0000313" key="1">
    <source>
        <dbReference type="EMBL" id="CBA73180.1"/>
    </source>
</evidence>
<dbReference type="EMBL" id="CP123504">
    <property type="protein sequence ID" value="WGM02623.1"/>
    <property type="molecule type" value="Genomic_DNA"/>
</dbReference>
<dbReference type="EMBL" id="FN545193">
    <property type="protein sequence ID" value="CBA73180.1"/>
    <property type="molecule type" value="Genomic_DNA"/>
</dbReference>